<sequence>MVAPFENRRVALPLATAKSSFWSHLLPVAILIRTVAQQDLLQNFILAVLPAPSFQQFALQNRPPATPASLNPEESILQTEIVEITAEEFGRSIDAAAQAAEDIAALKLTRSCKRKAEDLFTSLMHSKKRWQETGLVPDEEDIKITDPSNHSHSPSTLAKSSRKQRTGTRNGKRPSVKAADLLSKTPANPSNPSSTSPPAVPPPATLPSLSTSQTNKPSLTADAHLQPQTTNTLSKPAKTPLDPVCNDSSPAANRSQPSDLPNPDLSNLPALADLRGADASFPSSQFARPPQDTTANGNPSGGPKSPLFHPPSPDTDSRASATGPSESASSHLLPSTNLPGNSSSAPHPTKLTIVKADAIRIQVASIHQTFVGSKPSWAKYQTTWQSLAPLLHNLAQAMHPTAPSPPRAFCLQRTPCSHGVWINTITSL</sequence>
<feature type="non-terminal residue" evidence="2">
    <location>
        <position position="428"/>
    </location>
</feature>
<feature type="compositionally biased region" description="Polar residues" evidence="1">
    <location>
        <begin position="146"/>
        <end position="159"/>
    </location>
</feature>
<proteinExistence type="predicted"/>
<accession>A0A180GJ63</accession>
<name>A0A180GJ63_PUCT1</name>
<dbReference type="Proteomes" id="UP000005240">
    <property type="component" value="Unassembled WGS sequence"/>
</dbReference>
<dbReference type="EMBL" id="ADAS02000062">
    <property type="protein sequence ID" value="OAV92564.1"/>
    <property type="molecule type" value="Genomic_DNA"/>
</dbReference>
<keyword evidence="4" id="KW-1185">Reference proteome</keyword>
<dbReference type="EnsemblFungi" id="PTTG_08696-t43_1">
    <property type="protein sequence ID" value="PTTG_08696-t43_1-p1"/>
    <property type="gene ID" value="PTTG_08696"/>
</dbReference>
<protein>
    <submittedName>
        <fullName evidence="2 3">Uncharacterized protein</fullName>
    </submittedName>
</protein>
<dbReference type="AlphaFoldDB" id="A0A180GJ63"/>
<gene>
    <name evidence="2" type="ORF">PTTG_08696</name>
</gene>
<feature type="compositionally biased region" description="Low complexity" evidence="1">
    <location>
        <begin position="185"/>
        <end position="197"/>
    </location>
</feature>
<feature type="compositionally biased region" description="Basic residues" evidence="1">
    <location>
        <begin position="160"/>
        <end position="175"/>
    </location>
</feature>
<feature type="region of interest" description="Disordered" evidence="1">
    <location>
        <begin position="131"/>
        <end position="348"/>
    </location>
</feature>
<evidence type="ECO:0000313" key="2">
    <source>
        <dbReference type="EMBL" id="OAV92564.1"/>
    </source>
</evidence>
<reference evidence="3" key="4">
    <citation type="submission" date="2025-05" db="UniProtKB">
        <authorList>
            <consortium name="EnsemblFungi"/>
        </authorList>
    </citation>
    <scope>IDENTIFICATION</scope>
    <source>
        <strain evidence="3">isolate 1-1 / race 1 (BBBD)</strain>
    </source>
</reference>
<evidence type="ECO:0000313" key="4">
    <source>
        <dbReference type="Proteomes" id="UP000005240"/>
    </source>
</evidence>
<organism evidence="2">
    <name type="scientific">Puccinia triticina (isolate 1-1 / race 1 (BBBD))</name>
    <name type="common">Brown leaf rust fungus</name>
    <dbReference type="NCBI Taxonomy" id="630390"/>
    <lineage>
        <taxon>Eukaryota</taxon>
        <taxon>Fungi</taxon>
        <taxon>Dikarya</taxon>
        <taxon>Basidiomycota</taxon>
        <taxon>Pucciniomycotina</taxon>
        <taxon>Pucciniomycetes</taxon>
        <taxon>Pucciniales</taxon>
        <taxon>Pucciniaceae</taxon>
        <taxon>Puccinia</taxon>
    </lineage>
</organism>
<dbReference type="VEuPathDB" id="FungiDB:PTTG_08696"/>
<evidence type="ECO:0000313" key="3">
    <source>
        <dbReference type="EnsemblFungi" id="PTTG_08696-t43_1-p1"/>
    </source>
</evidence>
<reference evidence="3 4" key="3">
    <citation type="journal article" date="2017" name="G3 (Bethesda)">
        <title>Comparative analysis highlights variable genome content of wheat rusts and divergence of the mating loci.</title>
        <authorList>
            <person name="Cuomo C.A."/>
            <person name="Bakkeren G."/>
            <person name="Khalil H.B."/>
            <person name="Panwar V."/>
            <person name="Joly D."/>
            <person name="Linning R."/>
            <person name="Sakthikumar S."/>
            <person name="Song X."/>
            <person name="Adiconis X."/>
            <person name="Fan L."/>
            <person name="Goldberg J.M."/>
            <person name="Levin J.Z."/>
            <person name="Young S."/>
            <person name="Zeng Q."/>
            <person name="Anikster Y."/>
            <person name="Bruce M."/>
            <person name="Wang M."/>
            <person name="Yin C."/>
            <person name="McCallum B."/>
            <person name="Szabo L.J."/>
            <person name="Hulbert S."/>
            <person name="Chen X."/>
            <person name="Fellers J.P."/>
        </authorList>
    </citation>
    <scope>NUCLEOTIDE SEQUENCE</scope>
    <source>
        <strain evidence="4">Isolate 1-1 / race 1 (BBBD)</strain>
        <strain evidence="3">isolate 1-1 / race 1 (BBBD)</strain>
    </source>
</reference>
<feature type="compositionally biased region" description="Polar residues" evidence="1">
    <location>
        <begin position="246"/>
        <end position="259"/>
    </location>
</feature>
<reference evidence="2" key="1">
    <citation type="submission" date="2009-11" db="EMBL/GenBank/DDBJ databases">
        <authorList>
            <consortium name="The Broad Institute Genome Sequencing Platform"/>
            <person name="Ward D."/>
            <person name="Feldgarden M."/>
            <person name="Earl A."/>
            <person name="Young S.K."/>
            <person name="Zeng Q."/>
            <person name="Koehrsen M."/>
            <person name="Alvarado L."/>
            <person name="Berlin A."/>
            <person name="Bochicchio J."/>
            <person name="Borenstein D."/>
            <person name="Chapman S.B."/>
            <person name="Chen Z."/>
            <person name="Engels R."/>
            <person name="Freedman E."/>
            <person name="Gellesch M."/>
            <person name="Goldberg J."/>
            <person name="Griggs A."/>
            <person name="Gujja S."/>
            <person name="Heilman E."/>
            <person name="Heiman D."/>
            <person name="Hepburn T."/>
            <person name="Howarth C."/>
            <person name="Jen D."/>
            <person name="Larson L."/>
            <person name="Lewis B."/>
            <person name="Mehta T."/>
            <person name="Park D."/>
            <person name="Pearson M."/>
            <person name="Roberts A."/>
            <person name="Saif S."/>
            <person name="Shea T."/>
            <person name="Shenoy N."/>
            <person name="Sisk P."/>
            <person name="Stolte C."/>
            <person name="Sykes S."/>
            <person name="Thomson T."/>
            <person name="Walk T."/>
            <person name="White J."/>
            <person name="Yandava C."/>
            <person name="Izard J."/>
            <person name="Baranova O.V."/>
            <person name="Blanton J.M."/>
            <person name="Tanner A.C."/>
            <person name="Dewhirst F.E."/>
            <person name="Haas B."/>
            <person name="Nusbaum C."/>
            <person name="Birren B."/>
        </authorList>
    </citation>
    <scope>NUCLEOTIDE SEQUENCE [LARGE SCALE GENOMIC DNA]</scope>
    <source>
        <strain evidence="2">1-1 BBBD Race 1</strain>
    </source>
</reference>
<reference evidence="2" key="2">
    <citation type="submission" date="2016-05" db="EMBL/GenBank/DDBJ databases">
        <title>Comparative analysis highlights variable genome content of wheat rusts and divergence of the mating loci.</title>
        <authorList>
            <person name="Cuomo C.A."/>
            <person name="Bakkeren G."/>
            <person name="Szabo L."/>
            <person name="Khalil H."/>
            <person name="Joly D."/>
            <person name="Goldberg J."/>
            <person name="Young S."/>
            <person name="Zeng Q."/>
            <person name="Fellers J."/>
        </authorList>
    </citation>
    <scope>NUCLEOTIDE SEQUENCE [LARGE SCALE GENOMIC DNA]</scope>
    <source>
        <strain evidence="2">1-1 BBBD Race 1</strain>
    </source>
</reference>
<evidence type="ECO:0000256" key="1">
    <source>
        <dbReference type="SAM" id="MobiDB-lite"/>
    </source>
</evidence>
<feature type="compositionally biased region" description="Polar residues" evidence="1">
    <location>
        <begin position="318"/>
        <end position="346"/>
    </location>
</feature>
<feature type="compositionally biased region" description="Polar residues" evidence="1">
    <location>
        <begin position="281"/>
        <end position="298"/>
    </location>
</feature>